<reference evidence="2" key="1">
    <citation type="journal article" date="2019" name="Int. J. Syst. Evol. Microbiol.">
        <title>The Global Catalogue of Microorganisms (GCM) 10K type strain sequencing project: providing services to taxonomists for standard genome sequencing and annotation.</title>
        <authorList>
            <consortium name="The Broad Institute Genomics Platform"/>
            <consortium name="The Broad Institute Genome Sequencing Center for Infectious Disease"/>
            <person name="Wu L."/>
            <person name="Ma J."/>
        </authorList>
    </citation>
    <scope>NUCLEOTIDE SEQUENCE [LARGE SCALE GENOMIC DNA]</scope>
    <source>
        <strain evidence="2">CCUG 62945</strain>
    </source>
</reference>
<proteinExistence type="predicted"/>
<name>A0ABW2R5R1_9NEIS</name>
<sequence length="129" mass="14448">MSLKATWYQDKLKKKAKRGFQGYPIATVTFYGPNDQLANKVSVGIIQEEDGEVTALERWLDEDGDIRKNGPVIAEVLAFITKHGTFSVISPERILGCPHEEGSDYPIGEKCPKCAYWANRDRFTGKLIA</sequence>
<organism evidence="1 2">
    <name type="scientific">Iodobacter arcticus</name>
    <dbReference type="NCBI Taxonomy" id="590593"/>
    <lineage>
        <taxon>Bacteria</taxon>
        <taxon>Pseudomonadati</taxon>
        <taxon>Pseudomonadota</taxon>
        <taxon>Betaproteobacteria</taxon>
        <taxon>Neisseriales</taxon>
        <taxon>Chitinibacteraceae</taxon>
        <taxon>Iodobacter</taxon>
    </lineage>
</organism>
<protein>
    <recommendedName>
        <fullName evidence="3">ASCH domain-containing protein</fullName>
    </recommendedName>
</protein>
<accession>A0ABW2R5R1</accession>
<gene>
    <name evidence="1" type="ORF">ACFQNF_16135</name>
</gene>
<evidence type="ECO:0000313" key="1">
    <source>
        <dbReference type="EMBL" id="MFC7421395.1"/>
    </source>
</evidence>
<dbReference type="RefSeq" id="WP_380188953.1">
    <property type="nucleotide sequence ID" value="NZ_JBHTBQ010000033.1"/>
</dbReference>
<keyword evidence="2" id="KW-1185">Reference proteome</keyword>
<dbReference type="EMBL" id="JBHTBQ010000033">
    <property type="protein sequence ID" value="MFC7421395.1"/>
    <property type="molecule type" value="Genomic_DNA"/>
</dbReference>
<evidence type="ECO:0008006" key="3">
    <source>
        <dbReference type="Google" id="ProtNLM"/>
    </source>
</evidence>
<evidence type="ECO:0000313" key="2">
    <source>
        <dbReference type="Proteomes" id="UP001596473"/>
    </source>
</evidence>
<dbReference type="Proteomes" id="UP001596473">
    <property type="component" value="Unassembled WGS sequence"/>
</dbReference>
<comment type="caution">
    <text evidence="1">The sequence shown here is derived from an EMBL/GenBank/DDBJ whole genome shotgun (WGS) entry which is preliminary data.</text>
</comment>